<dbReference type="GeneID" id="95452410"/>
<dbReference type="RefSeq" id="WP_152369456.1">
    <property type="nucleotide sequence ID" value="NZ_BMSJ01000003.1"/>
</dbReference>
<evidence type="ECO:0000313" key="4">
    <source>
        <dbReference type="Proteomes" id="UP000642014"/>
    </source>
</evidence>
<reference evidence="1 4" key="1">
    <citation type="journal article" date="2014" name="Int. J. Syst. Evol. Microbiol.">
        <title>Complete genome sequence of Corynebacterium casei LMG S-19264T (=DSM 44701T), isolated from a smear-ripened cheese.</title>
        <authorList>
            <consortium name="US DOE Joint Genome Institute (JGI-PGF)"/>
            <person name="Walter F."/>
            <person name="Albersmeier A."/>
            <person name="Kalinowski J."/>
            <person name="Ruckert C."/>
        </authorList>
    </citation>
    <scope>NUCLEOTIDE SEQUENCE [LARGE SCALE GENOMIC DNA]</scope>
    <source>
        <strain evidence="1 4">JCM 4205</strain>
    </source>
</reference>
<dbReference type="Proteomes" id="UP000642014">
    <property type="component" value="Unassembled WGS sequence"/>
</dbReference>
<evidence type="ECO:0000313" key="3">
    <source>
        <dbReference type="Proteomes" id="UP000326029"/>
    </source>
</evidence>
<dbReference type="Proteomes" id="UP000326029">
    <property type="component" value="Chromosome"/>
</dbReference>
<protein>
    <submittedName>
        <fullName evidence="2">Protein kilB</fullName>
    </submittedName>
</protein>
<proteinExistence type="predicted"/>
<dbReference type="EMBL" id="BMSJ01000003">
    <property type="protein sequence ID" value="GGR20425.1"/>
    <property type="molecule type" value="Genomic_DNA"/>
</dbReference>
<keyword evidence="3" id="KW-1185">Reference proteome</keyword>
<reference evidence="1" key="3">
    <citation type="submission" date="2023-08" db="EMBL/GenBank/DDBJ databases">
        <authorList>
            <person name="Sun Q."/>
            <person name="Ohkuma M."/>
        </authorList>
    </citation>
    <scope>NUCLEOTIDE SEQUENCE</scope>
    <source>
        <strain evidence="1">JCM 4205</strain>
    </source>
</reference>
<organism evidence="1 4">
    <name type="scientific">Streptomyces cinereoruber</name>
    <dbReference type="NCBI Taxonomy" id="67260"/>
    <lineage>
        <taxon>Bacteria</taxon>
        <taxon>Bacillati</taxon>
        <taxon>Actinomycetota</taxon>
        <taxon>Actinomycetes</taxon>
        <taxon>Kitasatosporales</taxon>
        <taxon>Streptomycetaceae</taxon>
        <taxon>Streptomyces</taxon>
    </lineage>
</organism>
<name>A0AAV4KI59_9ACTN</name>
<dbReference type="AlphaFoldDB" id="A0AAV4KI59"/>
<dbReference type="EMBL" id="CP023693">
    <property type="protein sequence ID" value="QEV30978.1"/>
    <property type="molecule type" value="Genomic_DNA"/>
</dbReference>
<sequence>MLATVIAVPGALSGAVVAGLIQHRTTRASRDAERVERRRDRALEAVTALATHRRARFVREELRLAGADEIRLDAARAELYATRAAIEAPRVLVAVLVPVLAPTVDAAAQASYALREAPTPTPSPCSGRTAL</sequence>
<accession>A0AAV4KI59</accession>
<reference evidence="2 3" key="2">
    <citation type="submission" date="2017-09" db="EMBL/GenBank/DDBJ databases">
        <authorList>
            <person name="Lee N."/>
            <person name="Cho B.-K."/>
        </authorList>
    </citation>
    <scope>NUCLEOTIDE SEQUENCE [LARGE SCALE GENOMIC DNA]</scope>
    <source>
        <strain evidence="2 3">ATCC 19740</strain>
    </source>
</reference>
<evidence type="ECO:0000313" key="1">
    <source>
        <dbReference type="EMBL" id="GGR20425.1"/>
    </source>
</evidence>
<evidence type="ECO:0000313" key="2">
    <source>
        <dbReference type="EMBL" id="QEV30978.1"/>
    </source>
</evidence>
<gene>
    <name evidence="2" type="ORF">CP977_01265</name>
    <name evidence="1" type="ORF">GCM10010497_23360</name>
</gene>